<dbReference type="GO" id="GO:0008198">
    <property type="term" value="F:ferrous iron binding"/>
    <property type="evidence" value="ECO:0007669"/>
    <property type="project" value="InterPro"/>
</dbReference>
<feature type="domain" description="Extradiol ring-cleavage dioxygenase class III enzyme subunit B" evidence="1">
    <location>
        <begin position="7"/>
        <end position="256"/>
    </location>
</feature>
<accession>A0A2H0V969</accession>
<protein>
    <recommendedName>
        <fullName evidence="1">Extradiol ring-cleavage dioxygenase class III enzyme subunit B domain-containing protein</fullName>
    </recommendedName>
</protein>
<dbReference type="Proteomes" id="UP000228614">
    <property type="component" value="Unassembled WGS sequence"/>
</dbReference>
<evidence type="ECO:0000259" key="1">
    <source>
        <dbReference type="Pfam" id="PF02900"/>
    </source>
</evidence>
<dbReference type="SUPFAM" id="SSF53213">
    <property type="entry name" value="LigB-like"/>
    <property type="match status" value="1"/>
</dbReference>
<evidence type="ECO:0000313" key="2">
    <source>
        <dbReference type="EMBL" id="PIR94870.1"/>
    </source>
</evidence>
<sequence>MITFSAIVPHSPLLIPEIGKENSDSLNVTIAALKTLAGHFYAAQVETIVIISPHGPINKKSFVFNFSPKFKGDFSEFGHFSEKNEYYGDNELSYKIKSKIKSKFPIQLTTIEEFNYGLLVPLHYLLAHKKTTKILPISPAEELSINDHFRFGEAINDELLQSEKRIAVIASFETSNKLSKTSPAGYEVGAKKFDEKLLKNLAEKNNNAVLKIKPEKLKKYGLDELNTLALFLGIMSEKNYVPNILSYESPFGIGHAVIEYEL</sequence>
<evidence type="ECO:0000313" key="3">
    <source>
        <dbReference type="Proteomes" id="UP000228614"/>
    </source>
</evidence>
<dbReference type="GO" id="GO:0016702">
    <property type="term" value="F:oxidoreductase activity, acting on single donors with incorporation of molecular oxygen, incorporation of two atoms of oxygen"/>
    <property type="evidence" value="ECO:0007669"/>
    <property type="project" value="UniProtKB-ARBA"/>
</dbReference>
<reference evidence="3" key="1">
    <citation type="submission" date="2017-09" db="EMBL/GenBank/DDBJ databases">
        <title>Depth-based differentiation of microbial function through sediment-hosted aquifers and enrichment of novel symbionts in the deep terrestrial subsurface.</title>
        <authorList>
            <person name="Probst A.J."/>
            <person name="Ladd B."/>
            <person name="Jarett J.K."/>
            <person name="Geller-Mcgrath D.E."/>
            <person name="Sieber C.M.K."/>
            <person name="Emerson J.B."/>
            <person name="Anantharaman K."/>
            <person name="Thomas B.C."/>
            <person name="Malmstrom R."/>
            <person name="Stieglmeier M."/>
            <person name="Klingl A."/>
            <person name="Woyke T."/>
            <person name="Ryan C.M."/>
            <person name="Banfield J.F."/>
        </authorList>
    </citation>
    <scope>NUCLEOTIDE SEQUENCE [LARGE SCALE GENOMIC DNA]</scope>
</reference>
<dbReference type="EMBL" id="PFAN01000090">
    <property type="protein sequence ID" value="PIR94870.1"/>
    <property type="molecule type" value="Genomic_DNA"/>
</dbReference>
<proteinExistence type="predicted"/>
<dbReference type="InterPro" id="IPR004183">
    <property type="entry name" value="Xdiol_dOase_suB"/>
</dbReference>
<organism evidence="2 3">
    <name type="scientific">Candidatus Falkowbacteria bacterium CG10_big_fil_rev_8_21_14_0_10_37_6</name>
    <dbReference type="NCBI Taxonomy" id="1974563"/>
    <lineage>
        <taxon>Bacteria</taxon>
        <taxon>Candidatus Falkowiibacteriota</taxon>
    </lineage>
</organism>
<dbReference type="Pfam" id="PF02900">
    <property type="entry name" value="LigB"/>
    <property type="match status" value="1"/>
</dbReference>
<dbReference type="AlphaFoldDB" id="A0A2H0V969"/>
<gene>
    <name evidence="2" type="ORF">COT95_01840</name>
</gene>
<comment type="caution">
    <text evidence="2">The sequence shown here is derived from an EMBL/GenBank/DDBJ whole genome shotgun (WGS) entry which is preliminary data.</text>
</comment>
<dbReference type="Gene3D" id="3.40.830.10">
    <property type="entry name" value="LigB-like"/>
    <property type="match status" value="1"/>
</dbReference>
<dbReference type="CDD" id="cd07951">
    <property type="entry name" value="ED_3B_N_AMMECR1"/>
    <property type="match status" value="1"/>
</dbReference>
<name>A0A2H0V969_9BACT</name>